<dbReference type="eggNOG" id="ENOG502ZAP0">
    <property type="taxonomic scope" value="Bacteria"/>
</dbReference>
<sequence length="456" mass="47082">MARNCRRVHLRTIGGTIQAHMVASIQQPATGPVSCKEDGAMRNKTKGLVFTSTVLAAVGAAGTWAQQASAPIARYEMRAETMSGLGGMGGGGGGVGAAMSMAFGGAPKAQHMLWLDLGSSRAAADGKPRAEHFMPAGAKLGKSVLLKTPVTKPSEPGAAEFQRPKGRMLIFWGCGEHAPKGQPVVIDFSKLAAGQVPPGLFTSAVPMDRWVSPSSSRTYGYWPGEDGKSAKPDSSLLGAHKVAGNYSPDIAFTLAKDFMAPLNASNTVQGTGATLLRWGAVGDATGYYAMIIGGKAGKGQEMTDIVWWSSSATRQFGGGLSDWLSPATVARLVADKTVMSPQTTTCTVPAEVKAAAPDYMYGTLHAYGPEESFAYPPRPADPKVKWVPEWTARIRHRSTTGFLVGMEGFGGAGAGAAQQSDQEKPACKPKKKGLGGLLGGAVGGALGVPGAGGNGC</sequence>
<dbReference type="Proteomes" id="UP000009134">
    <property type="component" value="Chromosome"/>
</dbReference>
<dbReference type="STRING" id="279238.Saro_2273"/>
<reference evidence="2" key="1">
    <citation type="submission" date="2006-01" db="EMBL/GenBank/DDBJ databases">
        <title>Complete sequence of Novosphingobium aromaticivorans DSM 12444.</title>
        <authorList>
            <consortium name="US DOE Joint Genome Institute"/>
            <person name="Copeland A."/>
            <person name="Lucas S."/>
            <person name="Lapidus A."/>
            <person name="Barry K."/>
            <person name="Detter J.C."/>
            <person name="Glavina T."/>
            <person name="Hammon N."/>
            <person name="Israni S."/>
            <person name="Pitluck S."/>
            <person name="Chain P."/>
            <person name="Malfatti S."/>
            <person name="Shin M."/>
            <person name="Vergez L."/>
            <person name="Schmutz J."/>
            <person name="Larimer F."/>
            <person name="Land M."/>
            <person name="Kyrpides N."/>
            <person name="Ivanova N."/>
            <person name="Fredrickson J."/>
            <person name="Balkwill D."/>
            <person name="Romine M.F."/>
            <person name="Richardson P."/>
        </authorList>
    </citation>
    <scope>NUCLEOTIDE SEQUENCE [LARGE SCALE GENOMIC DNA]</scope>
    <source>
        <strain evidence="2">ATCC 700278 / DSM 12444 / CCUG 56034 / CIP 105152 / NBRC 16084 / F199</strain>
    </source>
</reference>
<dbReference type="EMBL" id="CP000248">
    <property type="protein sequence ID" value="ABD26710.1"/>
    <property type="molecule type" value="Genomic_DNA"/>
</dbReference>
<dbReference type="HOGENOM" id="CLU_051483_0_0_5"/>
<organism evidence="1 2">
    <name type="scientific">Novosphingobium aromaticivorans (strain ATCC 700278 / DSM 12444 / CCUG 56034 / CIP 105152 / NBRC 16084 / F199)</name>
    <dbReference type="NCBI Taxonomy" id="279238"/>
    <lineage>
        <taxon>Bacteria</taxon>
        <taxon>Pseudomonadati</taxon>
        <taxon>Pseudomonadota</taxon>
        <taxon>Alphaproteobacteria</taxon>
        <taxon>Sphingomonadales</taxon>
        <taxon>Sphingomonadaceae</taxon>
        <taxon>Novosphingobium</taxon>
    </lineage>
</organism>
<evidence type="ECO:0000313" key="1">
    <source>
        <dbReference type="EMBL" id="ABD26710.1"/>
    </source>
</evidence>
<dbReference type="KEGG" id="nar:Saro_2273"/>
<proteinExistence type="predicted"/>
<keyword evidence="2" id="KW-1185">Reference proteome</keyword>
<accession>Q2G613</accession>
<protein>
    <submittedName>
        <fullName evidence="1">Uncharacterized protein</fullName>
    </submittedName>
</protein>
<dbReference type="AlphaFoldDB" id="Q2G613"/>
<name>Q2G613_NOVAD</name>
<gene>
    <name evidence="1" type="ordered locus">Saro_2273</name>
</gene>
<evidence type="ECO:0000313" key="2">
    <source>
        <dbReference type="Proteomes" id="UP000009134"/>
    </source>
</evidence>